<sequence length="37" mass="4128">MLLHFPHPVQIIVFAGCVKDEVIFTAVCKWSGSFHAV</sequence>
<evidence type="ECO:0000313" key="1">
    <source>
        <dbReference type="EMBL" id="AJO22474.1"/>
    </source>
</evidence>
<gene>
    <name evidence="1" type="ORF">SB48_HM08orf02662</name>
</gene>
<organism evidence="1 2">
    <name type="scientific">Heyndrickxia coagulans</name>
    <name type="common">Weizmannia coagulans</name>
    <dbReference type="NCBI Taxonomy" id="1398"/>
    <lineage>
        <taxon>Bacteria</taxon>
        <taxon>Bacillati</taxon>
        <taxon>Bacillota</taxon>
        <taxon>Bacilli</taxon>
        <taxon>Bacillales</taxon>
        <taxon>Bacillaceae</taxon>
        <taxon>Heyndrickxia</taxon>
    </lineage>
</organism>
<evidence type="ECO:0000313" key="2">
    <source>
        <dbReference type="Proteomes" id="UP000032024"/>
    </source>
</evidence>
<proteinExistence type="predicted"/>
<dbReference type="Proteomes" id="UP000032024">
    <property type="component" value="Chromosome"/>
</dbReference>
<dbReference type="AlphaFoldDB" id="A0AAN0T633"/>
<protein>
    <submittedName>
        <fullName evidence="1">Uncharacterized protein</fullName>
    </submittedName>
</protein>
<reference evidence="2" key="1">
    <citation type="submission" date="2015-01" db="EMBL/GenBank/DDBJ databases">
        <title>Comparative genome analysis of Bacillus coagulans HM-08, Clostridium butyricum HM-68, Bacillus subtilis HM-66 and Bacillus paralicheniformis BL-09.</title>
        <authorList>
            <person name="Zhang H."/>
        </authorList>
    </citation>
    <scope>NUCLEOTIDE SEQUENCE [LARGE SCALE GENOMIC DNA]</scope>
    <source>
        <strain evidence="2">HM-08</strain>
    </source>
</reference>
<accession>A0AAN0T633</accession>
<dbReference type="EMBL" id="CP010525">
    <property type="protein sequence ID" value="AJO22474.1"/>
    <property type="molecule type" value="Genomic_DNA"/>
</dbReference>
<name>A0AAN0T633_HEYCO</name>
<keyword evidence="2" id="KW-1185">Reference proteome</keyword>